<reference evidence="4" key="1">
    <citation type="submission" date="2022-10" db="EMBL/GenBank/DDBJ databases">
        <title>Chryseobacterium sp. nov., a novel bacterial species.</title>
        <authorList>
            <person name="Cao Y."/>
        </authorList>
    </citation>
    <scope>NUCLEOTIDE SEQUENCE</scope>
    <source>
        <strain evidence="4">CCTCC AB2015118</strain>
    </source>
</reference>
<dbReference type="Gene3D" id="2.170.130.10">
    <property type="entry name" value="TonB-dependent receptor, plug domain"/>
    <property type="match status" value="1"/>
</dbReference>
<dbReference type="InterPro" id="IPR023997">
    <property type="entry name" value="TonB-dep_OMP_SusC/RagA_CS"/>
</dbReference>
<dbReference type="Pfam" id="PF07715">
    <property type="entry name" value="Plug"/>
    <property type="match status" value="1"/>
</dbReference>
<dbReference type="RefSeq" id="WP_267266555.1">
    <property type="nucleotide sequence ID" value="NZ_JAOVZW010000018.1"/>
</dbReference>
<dbReference type="SUPFAM" id="SSF56935">
    <property type="entry name" value="Porins"/>
    <property type="match status" value="1"/>
</dbReference>
<keyword evidence="1" id="KW-0812">Transmembrane</keyword>
<dbReference type="InterPro" id="IPR039426">
    <property type="entry name" value="TonB-dep_rcpt-like"/>
</dbReference>
<keyword evidence="1" id="KW-0472">Membrane</keyword>
<feature type="signal peptide" evidence="2">
    <location>
        <begin position="1"/>
        <end position="23"/>
    </location>
</feature>
<evidence type="ECO:0000313" key="5">
    <source>
        <dbReference type="Proteomes" id="UP001073122"/>
    </source>
</evidence>
<sequence>MNVKLKVLSVGALFFLGVQSIMAQESQKKDTIGTGNVKDIEEVVVVGYTSSTKSNAVTSTAKISSETLNNRPNANVLNVAQGQLAGVNVTTGTGQPGATPSLTIRGKGSLLGNTEPLYVIDGFPGTSESFRNINPNDIESMEVLKDASALSQFGNRGSNGVVVIRTKRGKFSQPITFGYSTQFGVSTLQKHRYNLANAQELLTLEKRLGKGVGSGMTDAQIAAYTVDTDWLDYFFQPSVLQSHDVSISAGSENLNNFTSIGYLDQQGLLATTGMKRFTLRNNLNGKSKNNKFNYSVGTALSLTRNTQASSLNTGGVNQNLVLGAMKGAPHLDPNTYQNGEQLFNLYLGNQTLLYTPLFLIDKEKTYKSSTDEVRVDVTTEASYKFLPSLTGRVRANMTFRNLNDNVWQHPNAFNSFLFAATGQEFRGFETFANSRVFAFNNLAQLEYNKTFGEHRLNASAAFEFNSNMLQSSSLTQNGLNLRTWVPGTGTGFIRSTNDLYLPNVSAGQSRQHLFSYFANADYSYAGKYGLVVNARRDASSRFARENAWGTFWSVGGRWNISREAFMQNVSWVNDLKLRGSIGTQGNERVVGGLFDGLNPPRYLNTFAQTTTPAYGTALGLGISLGYPDLKWEVTRNTNIGLDFELLSRRVRGQFDVYEKKSMDIFYPWPQSALLGQLTLNKNTEIDIVNAGLELNLEIDVLKNTEKNYTLTLRGNGALNRERVYDLYQSPLIDGGSVQTYSANGGLWQAPYVYHYLGVNPNNGNLLFESANGSPTETPTDADLKPLKSNFRNPKYVGGFGFDFDYKGIFVNTTFNYVAGLYRYDYDMSGYYSPDDVGQFNVSRDLLNAWTPTNTNTDIPSNTASNRSYEVRSDRFLVDSSYLRLRNLQVGYRLPQSMIEGTFVKSLTIMVQGENLYTWSKWRGFDAESTRSADQYGYPTPKIFTFGLDVKF</sequence>
<feature type="chain" id="PRO_5045525179" evidence="2">
    <location>
        <begin position="24"/>
        <end position="951"/>
    </location>
</feature>
<name>A0ABT3XUH3_9FLAO</name>
<comment type="caution">
    <text evidence="4">The sequence shown here is derived from an EMBL/GenBank/DDBJ whole genome shotgun (WGS) entry which is preliminary data.</text>
</comment>
<evidence type="ECO:0000256" key="2">
    <source>
        <dbReference type="SAM" id="SignalP"/>
    </source>
</evidence>
<dbReference type="InterPro" id="IPR037066">
    <property type="entry name" value="Plug_dom_sf"/>
</dbReference>
<keyword evidence="1" id="KW-0998">Cell outer membrane</keyword>
<comment type="similarity">
    <text evidence="1">Belongs to the TonB-dependent receptor family.</text>
</comment>
<dbReference type="EMBL" id="JAOVZW010000018">
    <property type="protein sequence ID" value="MCX8525294.1"/>
    <property type="molecule type" value="Genomic_DNA"/>
</dbReference>
<comment type="subcellular location">
    <subcellularLocation>
        <location evidence="1">Cell outer membrane</location>
        <topology evidence="1">Multi-pass membrane protein</topology>
    </subcellularLocation>
</comment>
<evidence type="ECO:0000259" key="3">
    <source>
        <dbReference type="Pfam" id="PF07715"/>
    </source>
</evidence>
<accession>A0ABT3XUH3</accession>
<dbReference type="InterPro" id="IPR023996">
    <property type="entry name" value="TonB-dep_OMP_SusC/RagA"/>
</dbReference>
<evidence type="ECO:0000256" key="1">
    <source>
        <dbReference type="PROSITE-ProRule" id="PRU01360"/>
    </source>
</evidence>
<feature type="domain" description="TonB-dependent receptor plug" evidence="3">
    <location>
        <begin position="54"/>
        <end position="161"/>
    </location>
</feature>
<evidence type="ECO:0000313" key="4">
    <source>
        <dbReference type="EMBL" id="MCX8525294.1"/>
    </source>
</evidence>
<dbReference type="PROSITE" id="PS52016">
    <property type="entry name" value="TONB_DEPENDENT_REC_3"/>
    <property type="match status" value="1"/>
</dbReference>
<gene>
    <name evidence="4" type="ORF">OF897_15355</name>
</gene>
<dbReference type="InterPro" id="IPR012910">
    <property type="entry name" value="Plug_dom"/>
</dbReference>
<organism evidence="4 5">
    <name type="scientific">Chryseobacterium formosus</name>
    <dbReference type="NCBI Taxonomy" id="1537363"/>
    <lineage>
        <taxon>Bacteria</taxon>
        <taxon>Pseudomonadati</taxon>
        <taxon>Bacteroidota</taxon>
        <taxon>Flavobacteriia</taxon>
        <taxon>Flavobacteriales</taxon>
        <taxon>Weeksellaceae</taxon>
        <taxon>Chryseobacterium group</taxon>
        <taxon>Chryseobacterium</taxon>
    </lineage>
</organism>
<keyword evidence="5" id="KW-1185">Reference proteome</keyword>
<keyword evidence="1" id="KW-1134">Transmembrane beta strand</keyword>
<dbReference type="NCBIfam" id="TIGR04057">
    <property type="entry name" value="SusC_RagA_signa"/>
    <property type="match status" value="1"/>
</dbReference>
<proteinExistence type="inferred from homology"/>
<keyword evidence="1" id="KW-0813">Transport</keyword>
<dbReference type="Proteomes" id="UP001073122">
    <property type="component" value="Unassembled WGS sequence"/>
</dbReference>
<protein>
    <submittedName>
        <fullName evidence="4">SusC/RagA family TonB-linked outer membrane protein</fullName>
    </submittedName>
</protein>
<dbReference type="NCBIfam" id="TIGR04056">
    <property type="entry name" value="OMP_RagA_SusC"/>
    <property type="match status" value="1"/>
</dbReference>
<keyword evidence="2" id="KW-0732">Signal</keyword>